<gene>
    <name evidence="2" type="ORF">PXEA_LOCUS10885</name>
</gene>
<comment type="caution">
    <text evidence="2">The sequence shown here is derived from an EMBL/GenBank/DDBJ whole genome shotgun (WGS) entry which is preliminary data.</text>
</comment>
<accession>A0A448WQ95</accession>
<evidence type="ECO:0000313" key="2">
    <source>
        <dbReference type="EMBL" id="VEL17445.1"/>
    </source>
</evidence>
<name>A0A448WQ95_9PLAT</name>
<organism evidence="2 3">
    <name type="scientific">Protopolystoma xenopodis</name>
    <dbReference type="NCBI Taxonomy" id="117903"/>
    <lineage>
        <taxon>Eukaryota</taxon>
        <taxon>Metazoa</taxon>
        <taxon>Spiralia</taxon>
        <taxon>Lophotrochozoa</taxon>
        <taxon>Platyhelminthes</taxon>
        <taxon>Monogenea</taxon>
        <taxon>Polyopisthocotylea</taxon>
        <taxon>Polystomatidea</taxon>
        <taxon>Polystomatidae</taxon>
        <taxon>Protopolystoma</taxon>
    </lineage>
</organism>
<feature type="region of interest" description="Disordered" evidence="1">
    <location>
        <begin position="1"/>
        <end position="33"/>
    </location>
</feature>
<evidence type="ECO:0000313" key="3">
    <source>
        <dbReference type="Proteomes" id="UP000784294"/>
    </source>
</evidence>
<keyword evidence="3" id="KW-1185">Reference proteome</keyword>
<dbReference type="AlphaFoldDB" id="A0A448WQ95"/>
<dbReference type="EMBL" id="CAAALY010032627">
    <property type="protein sequence ID" value="VEL17445.1"/>
    <property type="molecule type" value="Genomic_DNA"/>
</dbReference>
<reference evidence="2" key="1">
    <citation type="submission" date="2018-11" db="EMBL/GenBank/DDBJ databases">
        <authorList>
            <consortium name="Pathogen Informatics"/>
        </authorList>
    </citation>
    <scope>NUCLEOTIDE SEQUENCE</scope>
</reference>
<proteinExistence type="predicted"/>
<dbReference type="Proteomes" id="UP000784294">
    <property type="component" value="Unassembled WGS sequence"/>
</dbReference>
<protein>
    <submittedName>
        <fullName evidence="2">Uncharacterized protein</fullName>
    </submittedName>
</protein>
<sequence>MQAKSLQMPNDSSFVQGSNGSSQNSPVKAAGQSQITPSFPAFELRHLPPLAHVVEAQNSCLPSKQTFSSGLYCFRKAWIIKWHQSKCSTKREIKRDGAHQQLVSGLVA</sequence>
<evidence type="ECO:0000256" key="1">
    <source>
        <dbReference type="SAM" id="MobiDB-lite"/>
    </source>
</evidence>